<gene>
    <name evidence="1" type="ORF">LNKW23_35850</name>
</gene>
<organism evidence="1 2">
    <name type="scientific">Paralimibaculum aggregatum</name>
    <dbReference type="NCBI Taxonomy" id="3036245"/>
    <lineage>
        <taxon>Bacteria</taxon>
        <taxon>Pseudomonadati</taxon>
        <taxon>Pseudomonadota</taxon>
        <taxon>Alphaproteobacteria</taxon>
        <taxon>Rhodobacterales</taxon>
        <taxon>Paracoccaceae</taxon>
        <taxon>Paralimibaculum</taxon>
    </lineage>
</organism>
<dbReference type="RefSeq" id="WP_285673409.1">
    <property type="nucleotide sequence ID" value="NZ_BSYI01000034.1"/>
</dbReference>
<evidence type="ECO:0000313" key="2">
    <source>
        <dbReference type="Proteomes" id="UP001239909"/>
    </source>
</evidence>
<keyword evidence="2" id="KW-1185">Reference proteome</keyword>
<dbReference type="EMBL" id="BSYI01000034">
    <property type="protein sequence ID" value="GMG84370.1"/>
    <property type="molecule type" value="Genomic_DNA"/>
</dbReference>
<dbReference type="Proteomes" id="UP001239909">
    <property type="component" value="Unassembled WGS sequence"/>
</dbReference>
<reference evidence="1 2" key="1">
    <citation type="submission" date="2023-04" db="EMBL/GenBank/DDBJ databases">
        <title>Marinoamorphus aggregata gen. nov., sp. Nov., isolate from tissue of brittle star Ophioplocus japonicus.</title>
        <authorList>
            <person name="Kawano K."/>
            <person name="Sawayama S."/>
            <person name="Nakagawa S."/>
        </authorList>
    </citation>
    <scope>NUCLEOTIDE SEQUENCE [LARGE SCALE GENOMIC DNA]</scope>
    <source>
        <strain evidence="1 2">NKW23</strain>
    </source>
</reference>
<protein>
    <submittedName>
        <fullName evidence="1">Uncharacterized protein</fullName>
    </submittedName>
</protein>
<sequence>MESGYSAEVLLDKPWRLDLDRVAGLLADQYPGIGTLGVSRIAGPEGQPAAALEIEGARVPFEVHRTKLAPAPLDPGLRAASSWDPEPALALHRTHLRISCTGLGSGPLWAKAYATVVTLVAGTLAGIGPVAAVRYGGSGVLLSPDGARQAARTAFTGVSPLEAWVAIHVFAPENPGLPECHGAMTRGLAPFIGREIVLAPLPVTPRQAFDKLHGAAWAALDGDAPLADGQELSDPLATEVTRVRAVREWLRPGVPVYVLVGPGSVVDAQSLSVRRAAPDRLMQVLPKLASTDGLKAAAAELPRHLRRQAGAAMSSALPMLGRGAQALGTELKHAPRHSAGALRAARKALQHGRAGLAGARSWFEARRARREED</sequence>
<evidence type="ECO:0000313" key="1">
    <source>
        <dbReference type="EMBL" id="GMG84370.1"/>
    </source>
</evidence>
<name>A0ABQ6LS28_9RHOB</name>
<proteinExistence type="predicted"/>
<accession>A0ABQ6LS28</accession>
<comment type="caution">
    <text evidence="1">The sequence shown here is derived from an EMBL/GenBank/DDBJ whole genome shotgun (WGS) entry which is preliminary data.</text>
</comment>